<sequence length="397" mass="45863">MKTIEADIYKAVVAVLTIPRAVIRFYTSIIHAIIFLILKKSFDFFYGLFCIGLRFIPYEPKTSPEGRAFMDMIRFTEFIGAKFSIRNSELNKPIPPTRDEKIHHLSVKLAELFDWNLHFCYPTNVVPRKFMRVDKINLFDEESFDDFGRREETYLIRATKQSNTARTCILYFHGGGFMSGETRTYVNILTPWLHENNLDCLLVDYSMNKTDLPEVLLRQGLQSYFYLLQTFPPSTNIVLMGESAGANLAIQVALNYNKQFTERRPDCMVLLSPWVDLTLQTHSWKESNKVDVVLSDNVCRLGDKLEIYTKEESRKLSPLHTDLSHLPPSFVAYGKHERLHDEGFLLCDKLRKCGVVIEEEPFEGMFHAFSLFHSYVPEGKLSLKNAASFINKHIPSS</sequence>
<comment type="caution">
    <text evidence="4">The sequence shown here is derived from an EMBL/GenBank/DDBJ whole genome shotgun (WGS) entry which is preliminary data.</text>
</comment>
<evidence type="ECO:0000256" key="1">
    <source>
        <dbReference type="ARBA" id="ARBA00022801"/>
    </source>
</evidence>
<reference evidence="4 5" key="1">
    <citation type="submission" date="2024-03" db="EMBL/GenBank/DDBJ databases">
        <title>The Acrasis kona genome and developmental transcriptomes reveal deep origins of eukaryotic multicellular pathways.</title>
        <authorList>
            <person name="Sheikh S."/>
            <person name="Fu C.-J."/>
            <person name="Brown M.W."/>
            <person name="Baldauf S.L."/>
        </authorList>
    </citation>
    <scope>NUCLEOTIDE SEQUENCE [LARGE SCALE GENOMIC DNA]</scope>
    <source>
        <strain evidence="4 5">ATCC MYA-3509</strain>
    </source>
</reference>
<feature type="domain" description="Alpha/beta hydrolase fold-3" evidence="3">
    <location>
        <begin position="169"/>
        <end position="370"/>
    </location>
</feature>
<dbReference type="Proteomes" id="UP001431209">
    <property type="component" value="Unassembled WGS sequence"/>
</dbReference>
<protein>
    <submittedName>
        <fullName evidence="4">Esterase</fullName>
    </submittedName>
</protein>
<organism evidence="4 5">
    <name type="scientific">Acrasis kona</name>
    <dbReference type="NCBI Taxonomy" id="1008807"/>
    <lineage>
        <taxon>Eukaryota</taxon>
        <taxon>Discoba</taxon>
        <taxon>Heterolobosea</taxon>
        <taxon>Tetramitia</taxon>
        <taxon>Eutetramitia</taxon>
        <taxon>Acrasidae</taxon>
        <taxon>Acrasis</taxon>
    </lineage>
</organism>
<dbReference type="AlphaFoldDB" id="A0AAW2ZGW2"/>
<evidence type="ECO:0000313" key="5">
    <source>
        <dbReference type="Proteomes" id="UP001431209"/>
    </source>
</evidence>
<keyword evidence="2" id="KW-0812">Transmembrane</keyword>
<dbReference type="GO" id="GO:0016787">
    <property type="term" value="F:hydrolase activity"/>
    <property type="evidence" value="ECO:0007669"/>
    <property type="project" value="UniProtKB-KW"/>
</dbReference>
<evidence type="ECO:0000256" key="2">
    <source>
        <dbReference type="SAM" id="Phobius"/>
    </source>
</evidence>
<name>A0AAW2ZGW2_9EUKA</name>
<dbReference type="InterPro" id="IPR050300">
    <property type="entry name" value="GDXG_lipolytic_enzyme"/>
</dbReference>
<keyword evidence="2" id="KW-0472">Membrane</keyword>
<keyword evidence="2" id="KW-1133">Transmembrane helix</keyword>
<keyword evidence="5" id="KW-1185">Reference proteome</keyword>
<gene>
    <name evidence="4" type="ORF">AKO1_008845</name>
</gene>
<dbReference type="PANTHER" id="PTHR48081">
    <property type="entry name" value="AB HYDROLASE SUPERFAMILY PROTEIN C4A8.06C"/>
    <property type="match status" value="1"/>
</dbReference>
<accession>A0AAW2ZGW2</accession>
<dbReference type="PANTHER" id="PTHR48081:SF8">
    <property type="entry name" value="ALPHA_BETA HYDROLASE FOLD-3 DOMAIN-CONTAINING PROTEIN-RELATED"/>
    <property type="match status" value="1"/>
</dbReference>
<dbReference type="Gene3D" id="3.40.50.1820">
    <property type="entry name" value="alpha/beta hydrolase"/>
    <property type="match status" value="1"/>
</dbReference>
<dbReference type="InterPro" id="IPR013094">
    <property type="entry name" value="AB_hydrolase_3"/>
</dbReference>
<dbReference type="Pfam" id="PF07859">
    <property type="entry name" value="Abhydrolase_3"/>
    <property type="match status" value="1"/>
</dbReference>
<evidence type="ECO:0000313" key="4">
    <source>
        <dbReference type="EMBL" id="KAL0487986.1"/>
    </source>
</evidence>
<dbReference type="InterPro" id="IPR029058">
    <property type="entry name" value="AB_hydrolase_fold"/>
</dbReference>
<feature type="transmembrane region" description="Helical" evidence="2">
    <location>
        <begin position="21"/>
        <end position="38"/>
    </location>
</feature>
<evidence type="ECO:0000259" key="3">
    <source>
        <dbReference type="Pfam" id="PF07859"/>
    </source>
</evidence>
<dbReference type="EMBL" id="JAOPGA020001391">
    <property type="protein sequence ID" value="KAL0487986.1"/>
    <property type="molecule type" value="Genomic_DNA"/>
</dbReference>
<keyword evidence="1" id="KW-0378">Hydrolase</keyword>
<dbReference type="SUPFAM" id="SSF53474">
    <property type="entry name" value="alpha/beta-Hydrolases"/>
    <property type="match status" value="1"/>
</dbReference>
<proteinExistence type="predicted"/>